<organism evidence="1 2">
    <name type="scientific">Catellatospora bangladeshensis</name>
    <dbReference type="NCBI Taxonomy" id="310355"/>
    <lineage>
        <taxon>Bacteria</taxon>
        <taxon>Bacillati</taxon>
        <taxon>Actinomycetota</taxon>
        <taxon>Actinomycetes</taxon>
        <taxon>Micromonosporales</taxon>
        <taxon>Micromonosporaceae</taxon>
        <taxon>Catellatospora</taxon>
    </lineage>
</organism>
<dbReference type="AlphaFoldDB" id="A0A8J3JJL1"/>
<name>A0A8J3JJL1_9ACTN</name>
<keyword evidence="2" id="KW-1185">Reference proteome</keyword>
<comment type="caution">
    <text evidence="1">The sequence shown here is derived from an EMBL/GenBank/DDBJ whole genome shotgun (WGS) entry which is preliminary data.</text>
</comment>
<reference evidence="1 2" key="1">
    <citation type="submission" date="2021-01" db="EMBL/GenBank/DDBJ databases">
        <title>Whole genome shotgun sequence of Catellatospora bangladeshensis NBRC 107357.</title>
        <authorList>
            <person name="Komaki H."/>
            <person name="Tamura T."/>
        </authorList>
    </citation>
    <scope>NUCLEOTIDE SEQUENCE [LARGE SCALE GENOMIC DNA]</scope>
    <source>
        <strain evidence="1 2">NBRC 107357</strain>
    </source>
</reference>
<proteinExistence type="predicted"/>
<sequence length="151" mass="16847">MHEIELIARSVLLSSARPDAKTEVWAYQTLAARNPGYRGHLAQALIRRERTGLDLPVRLRLSEEAVATARLIDPVLDHHATDILIWALDALQHNLFEAGRTADAWAARREILDLHHPGLHRRCYVTDCYAGKLPIPVEDWAAAAPNPPAAM</sequence>
<gene>
    <name evidence="1" type="ORF">Cba03nite_32200</name>
</gene>
<evidence type="ECO:0000313" key="2">
    <source>
        <dbReference type="Proteomes" id="UP000601223"/>
    </source>
</evidence>
<protein>
    <submittedName>
        <fullName evidence="1">Uncharacterized protein</fullName>
    </submittedName>
</protein>
<evidence type="ECO:0000313" key="1">
    <source>
        <dbReference type="EMBL" id="GIF81871.1"/>
    </source>
</evidence>
<accession>A0A8J3JJL1</accession>
<dbReference type="Proteomes" id="UP000601223">
    <property type="component" value="Unassembled WGS sequence"/>
</dbReference>
<dbReference type="EMBL" id="BONF01000016">
    <property type="protein sequence ID" value="GIF81871.1"/>
    <property type="molecule type" value="Genomic_DNA"/>
</dbReference>